<dbReference type="PROSITE" id="PS50011">
    <property type="entry name" value="PROTEIN_KINASE_DOM"/>
    <property type="match status" value="1"/>
</dbReference>
<evidence type="ECO:0000313" key="3">
    <source>
        <dbReference type="EMBL" id="KKP59754.1"/>
    </source>
</evidence>
<dbReference type="CDD" id="cd05121">
    <property type="entry name" value="ABC1_ADCK3-like"/>
    <property type="match status" value="1"/>
</dbReference>
<comment type="caution">
    <text evidence="3">The sequence shown here is derived from an EMBL/GenBank/DDBJ whole genome shotgun (WGS) entry which is preliminary data.</text>
</comment>
<evidence type="ECO:0000313" key="4">
    <source>
        <dbReference type="Proteomes" id="UP000034688"/>
    </source>
</evidence>
<feature type="domain" description="Protein kinase" evidence="2">
    <location>
        <begin position="119"/>
        <end position="375"/>
    </location>
</feature>
<protein>
    <submittedName>
        <fullName evidence="3">2-polyprenylphenol 6-hydroxylase</fullName>
    </submittedName>
</protein>
<feature type="non-terminal residue" evidence="3">
    <location>
        <position position="375"/>
    </location>
</feature>
<dbReference type="PANTHER" id="PTHR10566:SF113">
    <property type="entry name" value="PROTEIN ACTIVITY OF BC1 COMPLEX KINASE 7, CHLOROPLASTIC"/>
    <property type="match status" value="1"/>
</dbReference>
<sequence>MDNEFFSENEYSTLQLVSRFRYICAKLIPPFLHFHFSRHKPRSLSLQEAVKKIRIAFQELGGTFIKLGQMLSARPDIVGPELSDELRNLLDKQASMPFKIIKNIVEVELKTPLNHLFKSFDVVPLSTASIGQVHKAVLSTGEIVVVKIQRVGLFKQVEKDLQLFKKLTVILDLLVGSKGLRFEYLYKEFSEWIMSELDFRTEGRRADTFKHNMKDIHYIMVPQTYWQYTTSKVITSSFISGMTLNAIFDEMRKQKALSIDEVKLSFSIDGMIVAQHIIAGLFKQMFVDKFFHADLHPANLIVQKDNKVAFIDFGIIGILDTVEHTKMLLLLISLIENDPQSLIKVMISFSAESFTKEQKKTLYQQFARELHKIHG</sequence>
<dbReference type="Gene3D" id="1.10.510.10">
    <property type="entry name" value="Transferase(Phosphotransferase) domain 1"/>
    <property type="match status" value="1"/>
</dbReference>
<dbReference type="InterPro" id="IPR000719">
    <property type="entry name" value="Prot_kinase_dom"/>
</dbReference>
<dbReference type="SUPFAM" id="SSF56112">
    <property type="entry name" value="Protein kinase-like (PK-like)"/>
    <property type="match status" value="1"/>
</dbReference>
<dbReference type="PATRIC" id="fig|1618477.3.peg.379"/>
<evidence type="ECO:0000256" key="1">
    <source>
        <dbReference type="ARBA" id="ARBA00009670"/>
    </source>
</evidence>
<dbReference type="EMBL" id="LBPP01000023">
    <property type="protein sequence ID" value="KKP59754.1"/>
    <property type="molecule type" value="Genomic_DNA"/>
</dbReference>
<organism evidence="3 4">
    <name type="scientific">Candidatus Roizmanbacteria bacterium GW2011_GWA2_34_18</name>
    <dbReference type="NCBI Taxonomy" id="1618477"/>
    <lineage>
        <taxon>Bacteria</taxon>
        <taxon>Candidatus Roizmaniibacteriota</taxon>
    </lineage>
</organism>
<dbReference type="PANTHER" id="PTHR10566">
    <property type="entry name" value="CHAPERONE-ACTIVITY OF BC1 COMPLEX CABC1 -RELATED"/>
    <property type="match status" value="1"/>
</dbReference>
<dbReference type="InterPro" id="IPR011009">
    <property type="entry name" value="Kinase-like_dom_sf"/>
</dbReference>
<dbReference type="Pfam" id="PF03109">
    <property type="entry name" value="ABC1"/>
    <property type="match status" value="1"/>
</dbReference>
<dbReference type="GO" id="GO:0005524">
    <property type="term" value="F:ATP binding"/>
    <property type="evidence" value="ECO:0007669"/>
    <property type="project" value="InterPro"/>
</dbReference>
<accession>A0A0G0AS93</accession>
<comment type="similarity">
    <text evidence="1">Belongs to the protein kinase superfamily. ADCK protein kinase family.</text>
</comment>
<dbReference type="STRING" id="1618477.UR54_C0023G0001"/>
<dbReference type="Proteomes" id="UP000034688">
    <property type="component" value="Unassembled WGS sequence"/>
</dbReference>
<evidence type="ECO:0000259" key="2">
    <source>
        <dbReference type="PROSITE" id="PS50011"/>
    </source>
</evidence>
<dbReference type="AlphaFoldDB" id="A0A0G0AS93"/>
<reference evidence="3 4" key="1">
    <citation type="journal article" date="2015" name="Nature">
        <title>rRNA introns, odd ribosomes, and small enigmatic genomes across a large radiation of phyla.</title>
        <authorList>
            <person name="Brown C.T."/>
            <person name="Hug L.A."/>
            <person name="Thomas B.C."/>
            <person name="Sharon I."/>
            <person name="Castelle C.J."/>
            <person name="Singh A."/>
            <person name="Wilkins M.J."/>
            <person name="Williams K.H."/>
            <person name="Banfield J.F."/>
        </authorList>
    </citation>
    <scope>NUCLEOTIDE SEQUENCE [LARGE SCALE GENOMIC DNA]</scope>
</reference>
<name>A0A0G0AS93_9BACT</name>
<proteinExistence type="inferred from homology"/>
<dbReference type="GO" id="GO:0004672">
    <property type="term" value="F:protein kinase activity"/>
    <property type="evidence" value="ECO:0007669"/>
    <property type="project" value="InterPro"/>
</dbReference>
<dbReference type="InterPro" id="IPR050154">
    <property type="entry name" value="UbiB_kinase"/>
</dbReference>
<gene>
    <name evidence="3" type="ORF">UR54_C0023G0001</name>
</gene>
<dbReference type="InterPro" id="IPR004147">
    <property type="entry name" value="ABC1_dom"/>
</dbReference>